<name>S8DRG8_9LAMI</name>
<gene>
    <name evidence="2" type="ORF">M569_12419</name>
</gene>
<comment type="caution">
    <text evidence="2">The sequence shown here is derived from an EMBL/GenBank/DDBJ whole genome shotgun (WGS) entry which is preliminary data.</text>
</comment>
<evidence type="ECO:0000313" key="2">
    <source>
        <dbReference type="EMBL" id="EPS62372.1"/>
    </source>
</evidence>
<dbReference type="Proteomes" id="UP000015453">
    <property type="component" value="Unassembled WGS sequence"/>
</dbReference>
<protein>
    <submittedName>
        <fullName evidence="2">Uncharacterized protein</fullName>
    </submittedName>
</protein>
<dbReference type="EMBL" id="AUSU01006187">
    <property type="protein sequence ID" value="EPS62372.1"/>
    <property type="molecule type" value="Genomic_DNA"/>
</dbReference>
<evidence type="ECO:0000256" key="1">
    <source>
        <dbReference type="SAM" id="SignalP"/>
    </source>
</evidence>
<organism evidence="2 3">
    <name type="scientific">Genlisea aurea</name>
    <dbReference type="NCBI Taxonomy" id="192259"/>
    <lineage>
        <taxon>Eukaryota</taxon>
        <taxon>Viridiplantae</taxon>
        <taxon>Streptophyta</taxon>
        <taxon>Embryophyta</taxon>
        <taxon>Tracheophyta</taxon>
        <taxon>Spermatophyta</taxon>
        <taxon>Magnoliopsida</taxon>
        <taxon>eudicotyledons</taxon>
        <taxon>Gunneridae</taxon>
        <taxon>Pentapetalae</taxon>
        <taxon>asterids</taxon>
        <taxon>lamiids</taxon>
        <taxon>Lamiales</taxon>
        <taxon>Lentibulariaceae</taxon>
        <taxon>Genlisea</taxon>
    </lineage>
</organism>
<feature type="chain" id="PRO_5004562585" evidence="1">
    <location>
        <begin position="25"/>
        <end position="82"/>
    </location>
</feature>
<sequence length="82" mass="9016">MAKSLIVYLCLALFLSSFSSEAYGRGIALESDEICSFSYPQDCSRVGISVCTRCSDLVGWVGVKCDTSRPVVPQCVCYYKCH</sequence>
<feature type="signal peptide" evidence="1">
    <location>
        <begin position="1"/>
        <end position="24"/>
    </location>
</feature>
<evidence type="ECO:0000313" key="3">
    <source>
        <dbReference type="Proteomes" id="UP000015453"/>
    </source>
</evidence>
<proteinExistence type="predicted"/>
<keyword evidence="3" id="KW-1185">Reference proteome</keyword>
<reference evidence="2 3" key="1">
    <citation type="journal article" date="2013" name="BMC Genomics">
        <title>The miniature genome of a carnivorous plant Genlisea aurea contains a low number of genes and short non-coding sequences.</title>
        <authorList>
            <person name="Leushkin E.V."/>
            <person name="Sutormin R.A."/>
            <person name="Nabieva E.R."/>
            <person name="Penin A.A."/>
            <person name="Kondrashov A.S."/>
            <person name="Logacheva M.D."/>
        </authorList>
    </citation>
    <scope>NUCLEOTIDE SEQUENCE [LARGE SCALE GENOMIC DNA]</scope>
</reference>
<accession>S8DRG8</accession>
<dbReference type="AlphaFoldDB" id="S8DRG8"/>
<keyword evidence="1" id="KW-0732">Signal</keyword>